<feature type="region of interest" description="Disordered" evidence="1">
    <location>
        <begin position="218"/>
        <end position="248"/>
    </location>
</feature>
<dbReference type="EMBL" id="BRXZ01000861">
    <property type="protein sequence ID" value="GMH55990.1"/>
    <property type="molecule type" value="Genomic_DNA"/>
</dbReference>
<name>A0A9W6ZU51_9STRA</name>
<dbReference type="Proteomes" id="UP001165082">
    <property type="component" value="Unassembled WGS sequence"/>
</dbReference>
<evidence type="ECO:0000256" key="1">
    <source>
        <dbReference type="SAM" id="MobiDB-lite"/>
    </source>
</evidence>
<organism evidence="2 3">
    <name type="scientific">Triparma retinervis</name>
    <dbReference type="NCBI Taxonomy" id="2557542"/>
    <lineage>
        <taxon>Eukaryota</taxon>
        <taxon>Sar</taxon>
        <taxon>Stramenopiles</taxon>
        <taxon>Ochrophyta</taxon>
        <taxon>Bolidophyceae</taxon>
        <taxon>Parmales</taxon>
        <taxon>Triparmaceae</taxon>
        <taxon>Triparma</taxon>
    </lineage>
</organism>
<accession>A0A9W6ZU51</accession>
<sequence>MEQAKRKRDIGVDSGGSDVYEDGFAMEEQKINRRKSGRLTVGRKGMFSELGERAENKCGVGTMGRGGCGFCGVDLSADDDGVSCSYCGIVSCEKCMIEEALWACRCGRVGPGNWRDPFYHPCLPCCEEQLRSRSLAGPFRDLSNDPEIQCYAVRETANYETWMVRCGTCGEFHCEACVTTGCEDGGWKDEVKDMDLQGYRRLGKSEVQACGATSLDWDGGRDELTKQETNGRGNTGDGGLNQARPGKV</sequence>
<proteinExistence type="predicted"/>
<reference evidence="2" key="1">
    <citation type="submission" date="2022-07" db="EMBL/GenBank/DDBJ databases">
        <title>Genome analysis of Parmales, a sister group of diatoms, reveals the evolutionary specialization of diatoms from phago-mixotrophs to photoautotrophs.</title>
        <authorList>
            <person name="Ban H."/>
            <person name="Sato S."/>
            <person name="Yoshikawa S."/>
            <person name="Kazumasa Y."/>
            <person name="Nakamura Y."/>
            <person name="Ichinomiya M."/>
            <person name="Saitoh K."/>
            <person name="Sato N."/>
            <person name="Blanc-Mathieu R."/>
            <person name="Endo H."/>
            <person name="Kuwata A."/>
            <person name="Ogata H."/>
        </authorList>
    </citation>
    <scope>NUCLEOTIDE SEQUENCE</scope>
</reference>
<protein>
    <submittedName>
        <fullName evidence="2">Uncharacterized protein</fullName>
    </submittedName>
</protein>
<gene>
    <name evidence="2" type="ORF">TrRE_jg256</name>
</gene>
<evidence type="ECO:0000313" key="2">
    <source>
        <dbReference type="EMBL" id="GMH55990.1"/>
    </source>
</evidence>
<keyword evidence="3" id="KW-1185">Reference proteome</keyword>
<evidence type="ECO:0000313" key="3">
    <source>
        <dbReference type="Proteomes" id="UP001165082"/>
    </source>
</evidence>
<comment type="caution">
    <text evidence="2">The sequence shown here is derived from an EMBL/GenBank/DDBJ whole genome shotgun (WGS) entry which is preliminary data.</text>
</comment>
<dbReference type="AlphaFoldDB" id="A0A9W6ZU51"/>